<accession>V7BLN1</accession>
<reference evidence="10" key="1">
    <citation type="journal article" date="2014" name="Nat. Genet.">
        <title>A reference genome for common bean and genome-wide analysis of dual domestications.</title>
        <authorList>
            <person name="Schmutz J."/>
            <person name="McClean P.E."/>
            <person name="Mamidi S."/>
            <person name="Wu G.A."/>
            <person name="Cannon S.B."/>
            <person name="Grimwood J."/>
            <person name="Jenkins J."/>
            <person name="Shu S."/>
            <person name="Song Q."/>
            <person name="Chavarro C."/>
            <person name="Torres-Torres M."/>
            <person name="Geffroy V."/>
            <person name="Moghaddam S.M."/>
            <person name="Gao D."/>
            <person name="Abernathy B."/>
            <person name="Barry K."/>
            <person name="Blair M."/>
            <person name="Brick M.A."/>
            <person name="Chovatia M."/>
            <person name="Gepts P."/>
            <person name="Goodstein D.M."/>
            <person name="Gonzales M."/>
            <person name="Hellsten U."/>
            <person name="Hyten D.L."/>
            <person name="Jia G."/>
            <person name="Kelly J.D."/>
            <person name="Kudrna D."/>
            <person name="Lee R."/>
            <person name="Richard M.M."/>
            <person name="Miklas P.N."/>
            <person name="Osorno J.M."/>
            <person name="Rodrigues J."/>
            <person name="Thareau V."/>
            <person name="Urrea C.A."/>
            <person name="Wang M."/>
            <person name="Yu Y."/>
            <person name="Zhang M."/>
            <person name="Wing R.A."/>
            <person name="Cregan P.B."/>
            <person name="Rokhsar D.S."/>
            <person name="Jackson S.A."/>
        </authorList>
    </citation>
    <scope>NUCLEOTIDE SEQUENCE [LARGE SCALE GENOMIC DNA]</scope>
    <source>
        <strain evidence="10">cv. G19833</strain>
    </source>
</reference>
<dbReference type="InterPro" id="IPR044246">
    <property type="entry name" value="ZFP3-like"/>
</dbReference>
<evidence type="ECO:0000256" key="2">
    <source>
        <dbReference type="ARBA" id="ARBA00022723"/>
    </source>
</evidence>
<dbReference type="GO" id="GO:0008270">
    <property type="term" value="F:zinc ion binding"/>
    <property type="evidence" value="ECO:0007669"/>
    <property type="project" value="UniProtKB-KW"/>
</dbReference>
<keyword evidence="2" id="KW-0479">Metal-binding</keyword>
<evidence type="ECO:0000313" key="10">
    <source>
        <dbReference type="Proteomes" id="UP000000226"/>
    </source>
</evidence>
<organism evidence="9 10">
    <name type="scientific">Phaseolus vulgaris</name>
    <name type="common">Kidney bean</name>
    <name type="synonym">French bean</name>
    <dbReference type="NCBI Taxonomy" id="3885"/>
    <lineage>
        <taxon>Eukaryota</taxon>
        <taxon>Viridiplantae</taxon>
        <taxon>Streptophyta</taxon>
        <taxon>Embryophyta</taxon>
        <taxon>Tracheophyta</taxon>
        <taxon>Spermatophyta</taxon>
        <taxon>Magnoliopsida</taxon>
        <taxon>eudicotyledons</taxon>
        <taxon>Gunneridae</taxon>
        <taxon>Pentapetalae</taxon>
        <taxon>rosids</taxon>
        <taxon>fabids</taxon>
        <taxon>Fabales</taxon>
        <taxon>Fabaceae</taxon>
        <taxon>Papilionoideae</taxon>
        <taxon>50 kb inversion clade</taxon>
        <taxon>NPAAA clade</taxon>
        <taxon>indigoferoid/millettioid clade</taxon>
        <taxon>Phaseoleae</taxon>
        <taxon>Phaseolus</taxon>
    </lineage>
</organism>
<dbReference type="InterPro" id="IPR013087">
    <property type="entry name" value="Znf_C2H2_type"/>
</dbReference>
<dbReference type="PANTHER" id="PTHR47287">
    <property type="entry name" value="C2H2 AND C2HC ZINC FINGERS SUPERFAMILY PROTEIN"/>
    <property type="match status" value="1"/>
</dbReference>
<evidence type="ECO:0000313" key="9">
    <source>
        <dbReference type="EMBL" id="ESW17501.1"/>
    </source>
</evidence>
<keyword evidence="4" id="KW-0862">Zinc</keyword>
<dbReference type="Gramene" id="ESW17501">
    <property type="protein sequence ID" value="ESW17501"/>
    <property type="gene ID" value="PHAVU_007G244400g"/>
</dbReference>
<dbReference type="GO" id="GO:0009788">
    <property type="term" value="P:negative regulation of abscisic acid-activated signaling pathway"/>
    <property type="evidence" value="ECO:0007669"/>
    <property type="project" value="InterPro"/>
</dbReference>
<evidence type="ECO:0000256" key="3">
    <source>
        <dbReference type="ARBA" id="ARBA00022771"/>
    </source>
</evidence>
<protein>
    <recommendedName>
        <fullName evidence="8">C2H2-type domain-containing protein</fullName>
    </recommendedName>
</protein>
<name>V7BLN1_PHAVU</name>
<dbReference type="Gene3D" id="3.30.160.60">
    <property type="entry name" value="Classic Zinc Finger"/>
    <property type="match status" value="1"/>
</dbReference>
<comment type="subcellular location">
    <subcellularLocation>
        <location evidence="1">Nucleus</location>
    </subcellularLocation>
</comment>
<feature type="domain" description="C2H2-type" evidence="8">
    <location>
        <begin position="85"/>
        <end position="112"/>
    </location>
</feature>
<evidence type="ECO:0000256" key="5">
    <source>
        <dbReference type="ARBA" id="ARBA00023242"/>
    </source>
</evidence>
<evidence type="ECO:0000256" key="1">
    <source>
        <dbReference type="ARBA" id="ARBA00004123"/>
    </source>
</evidence>
<proteinExistence type="predicted"/>
<dbReference type="STRING" id="3885.V7BLN1"/>
<dbReference type="SUPFAM" id="SSF57667">
    <property type="entry name" value="beta-beta-alpha zinc fingers"/>
    <property type="match status" value="1"/>
</dbReference>
<keyword evidence="5" id="KW-0539">Nucleus</keyword>
<evidence type="ECO:0000256" key="7">
    <source>
        <dbReference type="SAM" id="MobiDB-lite"/>
    </source>
</evidence>
<keyword evidence="3 6" id="KW-0863">Zinc-finger</keyword>
<gene>
    <name evidence="9" type="ORF">PHAVU_007G244400g</name>
</gene>
<feature type="region of interest" description="Disordered" evidence="7">
    <location>
        <begin position="53"/>
        <end position="76"/>
    </location>
</feature>
<dbReference type="InterPro" id="IPR036236">
    <property type="entry name" value="Znf_C2H2_sf"/>
</dbReference>
<sequence length="215" mass="24617">MSNEVFVGGGVESRKLKRKIEELSSDVDLEFSLSLSLGNTKMVAKSSSSTFFGKSLKNHKKTPNSASNPSENSNHEVTVPKQFQFSCMFCNKKFSSPQALGGHQNAHRPERVVLRMEKDMRTFGHGNHMFPHSSIPHHYPFHGSIPLYSRHNMHPTMAHFSTMPWPHFVPTFGNQEFHDRCIRRQQFGMNNPWGIVSQTPKNLYSRDVEFGFKHN</sequence>
<dbReference type="eggNOG" id="ENOG502SUVF">
    <property type="taxonomic scope" value="Eukaryota"/>
</dbReference>
<evidence type="ECO:0000256" key="6">
    <source>
        <dbReference type="PROSITE-ProRule" id="PRU00042"/>
    </source>
</evidence>
<dbReference type="OrthoDB" id="1430440at2759"/>
<dbReference type="AlphaFoldDB" id="V7BLN1"/>
<dbReference type="PROSITE" id="PS00028">
    <property type="entry name" value="ZINC_FINGER_C2H2_1"/>
    <property type="match status" value="1"/>
</dbReference>
<dbReference type="PROSITE" id="PS50157">
    <property type="entry name" value="ZINC_FINGER_C2H2_2"/>
    <property type="match status" value="1"/>
</dbReference>
<dbReference type="OMA" id="GHKESPC"/>
<dbReference type="GO" id="GO:0005634">
    <property type="term" value="C:nucleus"/>
    <property type="evidence" value="ECO:0007669"/>
    <property type="project" value="UniProtKB-SubCell"/>
</dbReference>
<keyword evidence="10" id="KW-1185">Reference proteome</keyword>
<feature type="compositionally biased region" description="Low complexity" evidence="7">
    <location>
        <begin position="63"/>
        <end position="72"/>
    </location>
</feature>
<dbReference type="Proteomes" id="UP000000226">
    <property type="component" value="Chromosome 7"/>
</dbReference>
<dbReference type="EMBL" id="CM002294">
    <property type="protein sequence ID" value="ESW17501.1"/>
    <property type="molecule type" value="Genomic_DNA"/>
</dbReference>
<evidence type="ECO:0000259" key="8">
    <source>
        <dbReference type="PROSITE" id="PS50157"/>
    </source>
</evidence>
<dbReference type="PANTHER" id="PTHR47287:SF9">
    <property type="entry name" value="ZINC FINGER PROTEIN 4-LIKE"/>
    <property type="match status" value="1"/>
</dbReference>
<evidence type="ECO:0000256" key="4">
    <source>
        <dbReference type="ARBA" id="ARBA00022833"/>
    </source>
</evidence>